<accession>A0AAW4UA44</accession>
<sequence length="58" mass="7099">MFTAYIIKKRYMLIIDGHDVYEIDEECIKKHRVKGECKVLEKLKEKEQRRQKKNTEKS</sequence>
<evidence type="ECO:0000313" key="2">
    <source>
        <dbReference type="Proteomes" id="UP001197684"/>
    </source>
</evidence>
<dbReference type="Proteomes" id="UP001197684">
    <property type="component" value="Unassembled WGS sequence"/>
</dbReference>
<protein>
    <submittedName>
        <fullName evidence="1">Uncharacterized protein</fullName>
    </submittedName>
</protein>
<gene>
    <name evidence="1" type="ORF">LIZ56_00615</name>
</gene>
<dbReference type="AlphaFoldDB" id="A0AAW4UA44"/>
<name>A0AAW4UA44_9FIRM</name>
<organism evidence="1 2">
    <name type="scientific">Agathobacter rectalis</name>
    <dbReference type="NCBI Taxonomy" id="39491"/>
    <lineage>
        <taxon>Bacteria</taxon>
        <taxon>Bacillati</taxon>
        <taxon>Bacillota</taxon>
        <taxon>Clostridia</taxon>
        <taxon>Lachnospirales</taxon>
        <taxon>Lachnospiraceae</taxon>
        <taxon>Agathobacter</taxon>
    </lineage>
</organism>
<reference evidence="1" key="1">
    <citation type="submission" date="2021-10" db="EMBL/GenBank/DDBJ databases">
        <title>Collection of gut derived symbiotic bacterial strains cultured from healthy donors.</title>
        <authorList>
            <person name="Lin H."/>
            <person name="Littmann E."/>
            <person name="Kohout C."/>
            <person name="Pamer E.G."/>
        </authorList>
    </citation>
    <scope>NUCLEOTIDE SEQUENCE</scope>
    <source>
        <strain evidence="1">DFI.9.42</strain>
    </source>
</reference>
<dbReference type="RefSeq" id="WP_015516576.1">
    <property type="nucleotide sequence ID" value="NZ_CP143947.1"/>
</dbReference>
<proteinExistence type="predicted"/>
<comment type="caution">
    <text evidence="1">The sequence shown here is derived from an EMBL/GenBank/DDBJ whole genome shotgun (WGS) entry which is preliminary data.</text>
</comment>
<evidence type="ECO:0000313" key="1">
    <source>
        <dbReference type="EMBL" id="MCB6936921.1"/>
    </source>
</evidence>
<dbReference type="EMBL" id="JAJCJK010000001">
    <property type="protein sequence ID" value="MCB6936921.1"/>
    <property type="molecule type" value="Genomic_DNA"/>
</dbReference>